<proteinExistence type="predicted"/>
<sequence length="269" mass="30522">MKTDIIFYRLFQEFPDIFFELIGNPPESASLYQFSSVEIKQTAFRIDGVFLPTQGSENPIYFVEVQFQADGEIYSRLIAEICLYLRQNQPLNDWGAVVLYPNRNVDTGNIKHYREFFTSGRVRRIYLDELGDAASLPIGIATAKLVIATDDIAIAQARELIDRTKSEISSPPKQQQLLQFIETILAYKFPTMSREEMEEMFGLSELKQTRFYQEAFQEGVEQGIERGKVQGIEEGKLKAVPAMLAAGLTVEQVAQALDLSVEEVRQAAQ</sequence>
<dbReference type="InterPro" id="IPR010106">
    <property type="entry name" value="RpnA"/>
</dbReference>
<evidence type="ECO:0000313" key="1">
    <source>
        <dbReference type="EMBL" id="QFS47202.1"/>
    </source>
</evidence>
<dbReference type="PANTHER" id="PTHR35586">
    <property type="entry name" value="SLL1691 PROTEIN"/>
    <property type="match status" value="1"/>
</dbReference>
<keyword evidence="2" id="KW-1185">Reference proteome</keyword>
<protein>
    <recommendedName>
        <fullName evidence="3">Flagellar assembly protein H</fullName>
    </recommendedName>
</protein>
<dbReference type="EMBL" id="CP045226">
    <property type="protein sequence ID" value="QFS47202.1"/>
    <property type="molecule type" value="Genomic_DNA"/>
</dbReference>
<reference evidence="1 2" key="1">
    <citation type="submission" date="2019-10" db="EMBL/GenBank/DDBJ databases">
        <title>Genomic and transcriptomic insights into the perfect genentic adaptation of a filamentous nitrogen-fixing cyanobacterium to rice fields.</title>
        <authorList>
            <person name="Chen Z."/>
        </authorList>
    </citation>
    <scope>NUCLEOTIDE SEQUENCE [LARGE SCALE GENOMIC DNA]</scope>
    <source>
        <strain evidence="1">CCNUC1</strain>
    </source>
</reference>
<dbReference type="InterPro" id="IPR022573">
    <property type="entry name" value="DUF2887"/>
</dbReference>
<dbReference type="RefSeq" id="WP_152589730.1">
    <property type="nucleotide sequence ID" value="NZ_CP045226.1"/>
</dbReference>
<dbReference type="Proteomes" id="UP000326678">
    <property type="component" value="Chromosome Gxm1"/>
</dbReference>
<dbReference type="PANTHER" id="PTHR35586:SF2">
    <property type="entry name" value="SLL1542 PROTEIN"/>
    <property type="match status" value="1"/>
</dbReference>
<evidence type="ECO:0000313" key="2">
    <source>
        <dbReference type="Proteomes" id="UP000326678"/>
    </source>
</evidence>
<organism evidence="1 2">
    <name type="scientific">Nostoc sphaeroides CCNUC1</name>
    <dbReference type="NCBI Taxonomy" id="2653204"/>
    <lineage>
        <taxon>Bacteria</taxon>
        <taxon>Bacillati</taxon>
        <taxon>Cyanobacteriota</taxon>
        <taxon>Cyanophyceae</taxon>
        <taxon>Nostocales</taxon>
        <taxon>Nostocaceae</taxon>
        <taxon>Nostoc</taxon>
    </lineage>
</organism>
<name>A0A5P8W3I5_9NOSO</name>
<evidence type="ECO:0008006" key="3">
    <source>
        <dbReference type="Google" id="ProtNLM"/>
    </source>
</evidence>
<gene>
    <name evidence="1" type="ORF">GXM_04692</name>
</gene>
<dbReference type="NCBIfam" id="TIGR01784">
    <property type="entry name" value="T_den_put_tspse"/>
    <property type="match status" value="1"/>
</dbReference>
<dbReference type="KEGG" id="nsh:GXM_04692"/>
<accession>A0A5P8W3I5</accession>
<dbReference type="AlphaFoldDB" id="A0A5P8W3I5"/>
<dbReference type="Pfam" id="PF11103">
    <property type="entry name" value="DUF2887"/>
    <property type="match status" value="1"/>
</dbReference>